<gene>
    <name evidence="2" type="ORF">HK100_012949</name>
</gene>
<organism evidence="2 3">
    <name type="scientific">Physocladia obscura</name>
    <dbReference type="NCBI Taxonomy" id="109957"/>
    <lineage>
        <taxon>Eukaryota</taxon>
        <taxon>Fungi</taxon>
        <taxon>Fungi incertae sedis</taxon>
        <taxon>Chytridiomycota</taxon>
        <taxon>Chytridiomycota incertae sedis</taxon>
        <taxon>Chytridiomycetes</taxon>
        <taxon>Chytridiales</taxon>
        <taxon>Chytriomycetaceae</taxon>
        <taxon>Physocladia</taxon>
    </lineage>
</organism>
<dbReference type="PANTHER" id="PTHR36851:SF1">
    <property type="entry name" value="GLYCO_TRANS_2-LIKE DOMAIN-CONTAINING PROTEIN"/>
    <property type="match status" value="1"/>
</dbReference>
<dbReference type="InterPro" id="IPR001173">
    <property type="entry name" value="Glyco_trans_2-like"/>
</dbReference>
<evidence type="ECO:0000259" key="1">
    <source>
        <dbReference type="Pfam" id="PF13632"/>
    </source>
</evidence>
<sequence>MENYLNSHPLSSDKSQKLSHIISSNKNTVYDIGRSFPFSKSSPSRLPLQQLPSKNQSHFSRIISKIPLAAILQRLPGIWLLAVIALACVGPNSLWATTDWLQEYLRLTGTSSSDDTSHDLPYDHILHIIIIPNYAESLETICETLDVLASHVKALTQYRICLAMEESEEGSISKARMLLKIYTDSFFDITFTIHPSNILGEIRGKSSNVSWAAREMAKYSSIASTTSTAAAAEGYNDGVFNACANYNPREHRDTAAASGIPINTGSHTHEIITVLDCDTIFAEDYFAAMTCHYAVASPEQRKIMMFMPSTVFDSQVPVFVRTCDIYWSLGVISSMYDGSPIKFPCSAYSISMDLCISVNFWDAGPESIGEDMHMYLKCFFSTGGKVNVKSIYSAASCCNIESSNHSATYPFKYFLQLFMRYQQAKRHLWGSLDTGYALKRTILSFLAPEIEPAIIQLKNASVSKEDKYSEATGLTKNTGVENSHLLLETHCLMGHFAIMGLIRSIMMQIDPNWEYHPPAFPQITFFGVRLTFDVFSTFIIGCCVVCNFVSASFYERYYKFVAFERWALQSFHPKTSGLFSAESSENTTIPEIICTANTNVDIAGAATAAKPIFGKHSRTAAAANVSNNRLVGLATMAKHGMRFSKQHENLKVFPLGRRPQLSSRRTALNLLEYRVSGKPELKNSSLAMLTMEEVVMSAKGLGQNEWDEGTVPYAQVILNMTQGGNEFMSVNGFK</sequence>
<evidence type="ECO:0000313" key="2">
    <source>
        <dbReference type="EMBL" id="KAJ3120080.1"/>
    </source>
</evidence>
<protein>
    <recommendedName>
        <fullName evidence="1">Glycosyltransferase 2-like domain-containing protein</fullName>
    </recommendedName>
</protein>
<dbReference type="EMBL" id="JADGJH010000996">
    <property type="protein sequence ID" value="KAJ3120080.1"/>
    <property type="molecule type" value="Genomic_DNA"/>
</dbReference>
<dbReference type="SUPFAM" id="SSF53448">
    <property type="entry name" value="Nucleotide-diphospho-sugar transferases"/>
    <property type="match status" value="1"/>
</dbReference>
<reference evidence="2" key="1">
    <citation type="submission" date="2020-05" db="EMBL/GenBank/DDBJ databases">
        <title>Phylogenomic resolution of chytrid fungi.</title>
        <authorList>
            <person name="Stajich J.E."/>
            <person name="Amses K."/>
            <person name="Simmons R."/>
            <person name="Seto K."/>
            <person name="Myers J."/>
            <person name="Bonds A."/>
            <person name="Quandt C.A."/>
            <person name="Barry K."/>
            <person name="Liu P."/>
            <person name="Grigoriev I."/>
            <person name="Longcore J.E."/>
            <person name="James T.Y."/>
        </authorList>
    </citation>
    <scope>NUCLEOTIDE SEQUENCE</scope>
    <source>
        <strain evidence="2">JEL0513</strain>
    </source>
</reference>
<accession>A0AAD5XCU2</accession>
<evidence type="ECO:0000313" key="3">
    <source>
        <dbReference type="Proteomes" id="UP001211907"/>
    </source>
</evidence>
<dbReference type="Proteomes" id="UP001211907">
    <property type="component" value="Unassembled WGS sequence"/>
</dbReference>
<dbReference type="PANTHER" id="PTHR36851">
    <property type="entry name" value="UNNAMED PRODUCT"/>
    <property type="match status" value="1"/>
</dbReference>
<dbReference type="Pfam" id="PF13632">
    <property type="entry name" value="Glyco_trans_2_3"/>
    <property type="match status" value="1"/>
</dbReference>
<feature type="domain" description="Glycosyltransferase 2-like" evidence="1">
    <location>
        <begin position="271"/>
        <end position="479"/>
    </location>
</feature>
<keyword evidence="3" id="KW-1185">Reference proteome</keyword>
<proteinExistence type="predicted"/>
<dbReference type="InterPro" id="IPR029044">
    <property type="entry name" value="Nucleotide-diphossugar_trans"/>
</dbReference>
<comment type="caution">
    <text evidence="2">The sequence shown here is derived from an EMBL/GenBank/DDBJ whole genome shotgun (WGS) entry which is preliminary data.</text>
</comment>
<name>A0AAD5XCU2_9FUNG</name>
<dbReference type="AlphaFoldDB" id="A0AAD5XCU2"/>